<dbReference type="EMBL" id="JAHUTJ010003671">
    <property type="protein sequence ID" value="MED6265684.1"/>
    <property type="molecule type" value="Genomic_DNA"/>
</dbReference>
<comment type="caution">
    <text evidence="10">The sequence shown here is derived from an EMBL/GenBank/DDBJ whole genome shotgun (WGS) entry which is preliminary data.</text>
</comment>
<feature type="disulfide bond" evidence="7">
    <location>
        <begin position="93"/>
        <end position="103"/>
    </location>
</feature>
<evidence type="ECO:0000256" key="4">
    <source>
        <dbReference type="ARBA" id="ARBA00022737"/>
    </source>
</evidence>
<dbReference type="InterPro" id="IPR036772">
    <property type="entry name" value="SRCR-like_dom_sf"/>
</dbReference>
<keyword evidence="5 7" id="KW-1015">Disulfide bond</keyword>
<dbReference type="PANTHER" id="PTHR48071:SF15">
    <property type="entry name" value="SRCR DOMAIN-CONTAINING PROTEIN"/>
    <property type="match status" value="1"/>
</dbReference>
<feature type="disulfide bond" evidence="7">
    <location>
        <begin position="390"/>
        <end position="400"/>
    </location>
</feature>
<dbReference type="Proteomes" id="UP001352852">
    <property type="component" value="Unassembled WGS sequence"/>
</dbReference>
<feature type="disulfide bond" evidence="7">
    <location>
        <begin position="259"/>
        <end position="320"/>
    </location>
</feature>
<name>A0ABU7CSL1_9TELE</name>
<organism evidence="10 11">
    <name type="scientific">Characodon lateralis</name>
    <dbReference type="NCBI Taxonomy" id="208331"/>
    <lineage>
        <taxon>Eukaryota</taxon>
        <taxon>Metazoa</taxon>
        <taxon>Chordata</taxon>
        <taxon>Craniata</taxon>
        <taxon>Vertebrata</taxon>
        <taxon>Euteleostomi</taxon>
        <taxon>Actinopterygii</taxon>
        <taxon>Neopterygii</taxon>
        <taxon>Teleostei</taxon>
        <taxon>Neoteleostei</taxon>
        <taxon>Acanthomorphata</taxon>
        <taxon>Ovalentaria</taxon>
        <taxon>Atherinomorphae</taxon>
        <taxon>Cyprinodontiformes</taxon>
        <taxon>Goodeidae</taxon>
        <taxon>Characodon</taxon>
    </lineage>
</organism>
<feature type="domain" description="SRCR" evidence="9">
    <location>
        <begin position="222"/>
        <end position="321"/>
    </location>
</feature>
<keyword evidence="3 8" id="KW-0732">Signal</keyword>
<evidence type="ECO:0000313" key="10">
    <source>
        <dbReference type="EMBL" id="MED6265684.1"/>
    </source>
</evidence>
<comment type="caution">
    <text evidence="7">Lacks conserved residue(s) required for the propagation of feature annotation.</text>
</comment>
<keyword evidence="11" id="KW-1185">Reference proteome</keyword>
<evidence type="ECO:0000256" key="8">
    <source>
        <dbReference type="SAM" id="SignalP"/>
    </source>
</evidence>
<dbReference type="PROSITE" id="PS50287">
    <property type="entry name" value="SRCR_2"/>
    <property type="match status" value="4"/>
</dbReference>
<evidence type="ECO:0000256" key="7">
    <source>
        <dbReference type="PROSITE-ProRule" id="PRU00196"/>
    </source>
</evidence>
<accession>A0ABU7CSL1</accession>
<keyword evidence="6" id="KW-0325">Glycoprotein</keyword>
<feature type="domain" description="SRCR" evidence="9">
    <location>
        <begin position="24"/>
        <end position="124"/>
    </location>
</feature>
<dbReference type="PROSITE" id="PS00420">
    <property type="entry name" value="SRCR_1"/>
    <property type="match status" value="1"/>
</dbReference>
<feature type="disulfide bond" evidence="7">
    <location>
        <begin position="62"/>
        <end position="123"/>
    </location>
</feature>
<dbReference type="Gene3D" id="3.10.250.10">
    <property type="entry name" value="SRCR-like domain"/>
    <property type="match status" value="4"/>
</dbReference>
<feature type="signal peptide" evidence="8">
    <location>
        <begin position="1"/>
        <end position="20"/>
    </location>
</feature>
<feature type="chain" id="PRO_5047299118" description="SRCR domain-containing protein" evidence="8">
    <location>
        <begin position="21"/>
        <end position="421"/>
    </location>
</feature>
<keyword evidence="2" id="KW-0964">Secreted</keyword>
<feature type="non-terminal residue" evidence="10">
    <location>
        <position position="421"/>
    </location>
</feature>
<dbReference type="SUPFAM" id="SSF56487">
    <property type="entry name" value="SRCR-like"/>
    <property type="match status" value="4"/>
</dbReference>
<evidence type="ECO:0000259" key="9">
    <source>
        <dbReference type="PROSITE" id="PS50287"/>
    </source>
</evidence>
<evidence type="ECO:0000256" key="1">
    <source>
        <dbReference type="ARBA" id="ARBA00004613"/>
    </source>
</evidence>
<evidence type="ECO:0000313" key="11">
    <source>
        <dbReference type="Proteomes" id="UP001352852"/>
    </source>
</evidence>
<feature type="domain" description="SRCR" evidence="9">
    <location>
        <begin position="134"/>
        <end position="218"/>
    </location>
</feature>
<evidence type="ECO:0000256" key="3">
    <source>
        <dbReference type="ARBA" id="ARBA00022729"/>
    </source>
</evidence>
<evidence type="ECO:0000256" key="2">
    <source>
        <dbReference type="ARBA" id="ARBA00022525"/>
    </source>
</evidence>
<keyword evidence="4" id="KW-0677">Repeat</keyword>
<feature type="disulfide bond" evidence="7">
    <location>
        <begin position="290"/>
        <end position="300"/>
    </location>
</feature>
<feature type="disulfide bond" evidence="7">
    <location>
        <begin position="49"/>
        <end position="113"/>
    </location>
</feature>
<dbReference type="SMART" id="SM00202">
    <property type="entry name" value="SR"/>
    <property type="match status" value="4"/>
</dbReference>
<dbReference type="PANTHER" id="PTHR48071">
    <property type="entry name" value="SRCR DOMAIN-CONTAINING PROTEIN"/>
    <property type="match status" value="1"/>
</dbReference>
<dbReference type="Pfam" id="PF00530">
    <property type="entry name" value="SRCR"/>
    <property type="match status" value="4"/>
</dbReference>
<evidence type="ECO:0000256" key="5">
    <source>
        <dbReference type="ARBA" id="ARBA00023157"/>
    </source>
</evidence>
<sequence>MVNHLFWLVLVSIFIPLTAADDLIRLAGSDGYCSGRVEIYHNGTWGTVCDDGWDASDAEVVCRQLGCGQLLDIPPPGYFAQGYGPIWIDDVNCRGSETSLLTCWHRGFGTHDCEHYEDAGVICSYNKIQVFRSCSGPVNIYYDGVWRTVSNNGFDMNAANVACRQMGCGPASSIYRYYSSNSYFYEMICSGNESSLTECQNGKWLPYQYGYHSGVYCTGYPVRLVGPSRCSGRVEIYFSDTWGTVCDNGWDINDAQVVCSQLGCGTALAAPHSAYFGKGMDKIWVDNVACTGTETHLSGCSFSGFRAHSSSHSQDASVICSAGLIRLVGQNRCSGRVEIYNNGSWGTVCNVSKDLKDARVFCRQLGCGTALGLLHFGAGAGQIWLDDVACTGNERYFSECMRNGSVRQDCAHSEDLGVICS</sequence>
<dbReference type="PRINTS" id="PR00258">
    <property type="entry name" value="SPERACTRCPTR"/>
</dbReference>
<proteinExistence type="predicted"/>
<comment type="subcellular location">
    <subcellularLocation>
        <location evidence="1">Secreted</location>
    </subcellularLocation>
</comment>
<evidence type="ECO:0000256" key="6">
    <source>
        <dbReference type="ARBA" id="ARBA00023180"/>
    </source>
</evidence>
<gene>
    <name evidence="10" type="ORF">CHARACLAT_028073</name>
</gene>
<feature type="domain" description="SRCR" evidence="9">
    <location>
        <begin position="325"/>
        <end position="421"/>
    </location>
</feature>
<dbReference type="InterPro" id="IPR001190">
    <property type="entry name" value="SRCR"/>
</dbReference>
<reference evidence="10 11" key="1">
    <citation type="submission" date="2021-06" db="EMBL/GenBank/DDBJ databases">
        <authorList>
            <person name="Palmer J.M."/>
        </authorList>
    </citation>
    <scope>NUCLEOTIDE SEQUENCE [LARGE SCALE GENOMIC DNA]</scope>
    <source>
        <strain evidence="10 11">CL_MEX2019</strain>
        <tissue evidence="10">Muscle</tissue>
    </source>
</reference>
<protein>
    <recommendedName>
        <fullName evidence="9">SRCR domain-containing protein</fullName>
    </recommendedName>
</protein>
<feature type="disulfide bond" evidence="7">
    <location>
        <begin position="189"/>
        <end position="199"/>
    </location>
</feature>